<evidence type="ECO:0000256" key="1">
    <source>
        <dbReference type="SAM" id="MobiDB-lite"/>
    </source>
</evidence>
<dbReference type="SUPFAM" id="SSF51905">
    <property type="entry name" value="FAD/NAD(P)-binding domain"/>
    <property type="match status" value="1"/>
</dbReference>
<dbReference type="RefSeq" id="WP_120695515.1">
    <property type="nucleotide sequence ID" value="NZ_RBDX01000003.1"/>
</dbReference>
<comment type="caution">
    <text evidence="2">The sequence shown here is derived from an EMBL/GenBank/DDBJ whole genome shotgun (WGS) entry which is preliminary data.</text>
</comment>
<dbReference type="GO" id="GO:0004497">
    <property type="term" value="F:monooxygenase activity"/>
    <property type="evidence" value="ECO:0007669"/>
    <property type="project" value="UniProtKB-KW"/>
</dbReference>
<dbReference type="Proteomes" id="UP000275024">
    <property type="component" value="Unassembled WGS sequence"/>
</dbReference>
<evidence type="ECO:0000313" key="4">
    <source>
        <dbReference type="Proteomes" id="UP000268652"/>
    </source>
</evidence>
<evidence type="ECO:0000313" key="3">
    <source>
        <dbReference type="EMBL" id="RKN26636.1"/>
    </source>
</evidence>
<keyword evidence="2" id="KW-0560">Oxidoreductase</keyword>
<reference evidence="4 5" key="1">
    <citation type="submission" date="2018-09" db="EMBL/GenBank/DDBJ databases">
        <title>Streptomyces sp. nov. DS1-2, an endophytic actinomycete isolated from roots of Dendrobium scabrilingue.</title>
        <authorList>
            <person name="Kuncharoen N."/>
            <person name="Kudo T."/>
            <person name="Ohkuma M."/>
            <person name="Yuki M."/>
            <person name="Tanasupawat S."/>
        </authorList>
    </citation>
    <scope>NUCLEOTIDE SEQUENCE [LARGE SCALE GENOMIC DNA]</scope>
    <source>
        <strain evidence="2 5">AZ1-7</strain>
        <strain evidence="3 4">DS1-2</strain>
    </source>
</reference>
<dbReference type="EMBL" id="RBDX01000003">
    <property type="protein sequence ID" value="RKN11341.1"/>
    <property type="molecule type" value="Genomic_DNA"/>
</dbReference>
<evidence type="ECO:0000313" key="5">
    <source>
        <dbReference type="Proteomes" id="UP000275024"/>
    </source>
</evidence>
<dbReference type="InterPro" id="IPR036188">
    <property type="entry name" value="FAD/NAD-bd_sf"/>
</dbReference>
<dbReference type="EMBL" id="RBDY01000002">
    <property type="protein sequence ID" value="RKN26636.1"/>
    <property type="molecule type" value="Genomic_DNA"/>
</dbReference>
<dbReference type="Pfam" id="PF13738">
    <property type="entry name" value="Pyr_redox_3"/>
    <property type="match status" value="1"/>
</dbReference>
<organism evidence="2 5">
    <name type="scientific">Streptomyces radicis</name>
    <dbReference type="NCBI Taxonomy" id="1750517"/>
    <lineage>
        <taxon>Bacteria</taxon>
        <taxon>Bacillati</taxon>
        <taxon>Actinomycetota</taxon>
        <taxon>Actinomycetes</taxon>
        <taxon>Kitasatosporales</taxon>
        <taxon>Streptomycetaceae</taxon>
        <taxon>Streptomyces</taxon>
    </lineage>
</organism>
<feature type="compositionally biased region" description="Basic residues" evidence="1">
    <location>
        <begin position="418"/>
        <end position="429"/>
    </location>
</feature>
<accession>A0A3A9WDC5</accession>
<gene>
    <name evidence="3" type="ORF">D7318_04535</name>
    <name evidence="2" type="ORF">D7319_05120</name>
</gene>
<dbReference type="Proteomes" id="UP000268652">
    <property type="component" value="Unassembled WGS sequence"/>
</dbReference>
<keyword evidence="2" id="KW-0503">Monooxygenase</keyword>
<dbReference type="OrthoDB" id="9778740at2"/>
<proteinExistence type="predicted"/>
<keyword evidence="4" id="KW-1185">Reference proteome</keyword>
<feature type="region of interest" description="Disordered" evidence="1">
    <location>
        <begin position="410"/>
        <end position="429"/>
    </location>
</feature>
<name>A0A3A9WDC5_9ACTN</name>
<dbReference type="PRINTS" id="PR00368">
    <property type="entry name" value="FADPNR"/>
</dbReference>
<protein>
    <submittedName>
        <fullName evidence="2">Dimethylaniline monooxygenase</fullName>
    </submittedName>
</protein>
<dbReference type="PRINTS" id="PR00469">
    <property type="entry name" value="PNDRDTASEII"/>
</dbReference>
<dbReference type="AlphaFoldDB" id="A0A3A9WDC5"/>
<dbReference type="Gene3D" id="3.50.50.60">
    <property type="entry name" value="FAD/NAD(P)-binding domain"/>
    <property type="match status" value="1"/>
</dbReference>
<evidence type="ECO:0000313" key="2">
    <source>
        <dbReference type="EMBL" id="RKN11341.1"/>
    </source>
</evidence>
<sequence length="429" mass="45255">MRDFVHDLAVVGAGPYGLSIAAHAAAAGLDTRVFGRPMASWRDHMPEGMFLKSEPGASNLSDPARRDTLAAFCAGRGLVAEHGGALPLDTFTDYGLWFAERLPLPVEERTVTGVAPAGLGFVVTLEGGETLCCRAVALAVGVLPFARRPAPLRGLPPELASHSSDHRDLSRFLDTEVAVVGAGQAALETAALLAEAGARPTVVARAGALRWNAPPSPLRRAPWASLTAPHSALGTGWPSWVWSELPWAVRHLPESARVRVVGRALGPAGAWWLRERFESAVPVRLGRRLLRAVPAPGGGLRMELAKGAGAGGVEVVEAGHVIAATGFEPDLRRLTLLDPALRERVTTVRGTWAPALGAGFGASVPGLFFAGLPTAPSFGPAMRFVAGAPFTAERLVRGVCRWLEQGARPARGTMPRPGRVRSARAVIRR</sequence>